<evidence type="ECO:0000256" key="2">
    <source>
        <dbReference type="ARBA" id="ARBA00023242"/>
    </source>
</evidence>
<keyword evidence="2" id="KW-0539">Nucleus</keyword>
<protein>
    <recommendedName>
        <fullName evidence="4">Zn(2)-C6 fungal-type domain-containing protein</fullName>
    </recommendedName>
</protein>
<dbReference type="GO" id="GO:0000981">
    <property type="term" value="F:DNA-binding transcription factor activity, RNA polymerase II-specific"/>
    <property type="evidence" value="ECO:0007669"/>
    <property type="project" value="InterPro"/>
</dbReference>
<dbReference type="GO" id="GO:0008270">
    <property type="term" value="F:zinc ion binding"/>
    <property type="evidence" value="ECO:0007669"/>
    <property type="project" value="InterPro"/>
</dbReference>
<feature type="region of interest" description="Disordered" evidence="3">
    <location>
        <begin position="677"/>
        <end position="702"/>
    </location>
</feature>
<evidence type="ECO:0000313" key="5">
    <source>
        <dbReference type="EMBL" id="KAF7557698.1"/>
    </source>
</evidence>
<dbReference type="PANTHER" id="PTHR47425">
    <property type="entry name" value="FARB-RELATED"/>
    <property type="match status" value="1"/>
</dbReference>
<keyword evidence="1" id="KW-0479">Metal-binding</keyword>
<dbReference type="OrthoDB" id="5121955at2759"/>
<feature type="compositionally biased region" description="Basic and acidic residues" evidence="3">
    <location>
        <begin position="683"/>
        <end position="696"/>
    </location>
</feature>
<evidence type="ECO:0000313" key="6">
    <source>
        <dbReference type="Proteomes" id="UP000722485"/>
    </source>
</evidence>
<evidence type="ECO:0000259" key="4">
    <source>
        <dbReference type="PROSITE" id="PS50048"/>
    </source>
</evidence>
<gene>
    <name evidence="5" type="ORF">G7Z17_g390</name>
</gene>
<comment type="caution">
    <text evidence="5">The sequence shown here is derived from an EMBL/GenBank/DDBJ whole genome shotgun (WGS) entry which is preliminary data.</text>
</comment>
<dbReference type="PROSITE" id="PS50048">
    <property type="entry name" value="ZN2_CY6_FUNGAL_2"/>
    <property type="match status" value="1"/>
</dbReference>
<dbReference type="GO" id="GO:0003677">
    <property type="term" value="F:DNA binding"/>
    <property type="evidence" value="ECO:0007669"/>
    <property type="project" value="InterPro"/>
</dbReference>
<sequence>MESTKPKKRAFRACLPCRARKVRCIVTGSCQPCMNCKLDEKDCNFAKGAGTHHGFPRNRRSPETPDSRSELSSTDYHRSTHSPKGSDASVLDSIEQRVSNNQINSRPGKTCSPTSNPNQPAPKTQTILPQDLEFLNKQGCFIVPQRSVLDEFIHHYFSFIHPILPILNEADFWALYDSGLESRSQERMSIIVLQGMLFTSCTFVSQETLKALGFKTTQDAKYSFYRRAKLLYDFGYERSSIAIAQAAVLLSHSHLIPLPYGGYKQLGSLWGGIAIHHARDARAHQYYSMTTNTPLSPEEAKRQNVLKRLWMCCIICDRVIPLTSRQSIKITKSNFDFEGSPILSCDDLSDEFYHSNIYDSTTKIHLAQVTVKLVELCVILTDVLALSSSIRDNPSWGLSQRMAETNQASVCRIQLQRWYNTFLEMKSAMTGKLVQDSGSEGRGSSVILFTNLAEMYYHSARLALCHYEMLCLGLAMSSSNPNFKITDMFEKSYELQNAISQVTECLAELTRLRLIRWLPMSAVGCTAFPLALQILDVELLQPKRNSVSLATRAPLFADHQQQRLNMLIDAMKTYRPRYYIVDWVARTIRHIVSVAQQWLPSTRVRQGSGLSVASWMEILQLQPSCYLRLAMTMDLSISHGKLPEESDFPPGLRDVVRIAATLSPTILSMNMSQFRQLQPATEPSEKDTITSKDFDTKSTPGFPSEDALFDEGSTSLADTVHEFDGSIGDITSGTDVLPSINQNGAESSSGFNELAAWPDALFPFNSNSPLTSVQPGLMDFQMGGNLDSTIIFDPSQWADGQSNEAEVQNFQIDESLLETLRETASTICRDNDERLLEQIGKAMNRS</sequence>
<dbReference type="CDD" id="cd00067">
    <property type="entry name" value="GAL4"/>
    <property type="match status" value="1"/>
</dbReference>
<dbReference type="CDD" id="cd12148">
    <property type="entry name" value="fungal_TF_MHR"/>
    <property type="match status" value="1"/>
</dbReference>
<feature type="compositionally biased region" description="Basic and acidic residues" evidence="3">
    <location>
        <begin position="60"/>
        <end position="69"/>
    </location>
</feature>
<proteinExistence type="predicted"/>
<reference evidence="5" key="1">
    <citation type="submission" date="2020-03" db="EMBL/GenBank/DDBJ databases">
        <title>Draft Genome Sequence of Cylindrodendrum hubeiense.</title>
        <authorList>
            <person name="Buettner E."/>
            <person name="Kellner H."/>
        </authorList>
    </citation>
    <scope>NUCLEOTIDE SEQUENCE</scope>
    <source>
        <strain evidence="5">IHI 201604</strain>
    </source>
</reference>
<dbReference type="Pfam" id="PF04082">
    <property type="entry name" value="Fungal_trans"/>
    <property type="match status" value="1"/>
</dbReference>
<organism evidence="5 6">
    <name type="scientific">Cylindrodendrum hubeiense</name>
    <dbReference type="NCBI Taxonomy" id="595255"/>
    <lineage>
        <taxon>Eukaryota</taxon>
        <taxon>Fungi</taxon>
        <taxon>Dikarya</taxon>
        <taxon>Ascomycota</taxon>
        <taxon>Pezizomycotina</taxon>
        <taxon>Sordariomycetes</taxon>
        <taxon>Hypocreomycetidae</taxon>
        <taxon>Hypocreales</taxon>
        <taxon>Nectriaceae</taxon>
        <taxon>Cylindrodendrum</taxon>
    </lineage>
</organism>
<dbReference type="Proteomes" id="UP000722485">
    <property type="component" value="Unassembled WGS sequence"/>
</dbReference>
<name>A0A9P5HGR6_9HYPO</name>
<dbReference type="InterPro" id="IPR007219">
    <property type="entry name" value="XnlR_reg_dom"/>
</dbReference>
<feature type="region of interest" description="Disordered" evidence="3">
    <location>
        <begin position="48"/>
        <end position="124"/>
    </location>
</feature>
<dbReference type="InterPro" id="IPR036864">
    <property type="entry name" value="Zn2-C6_fun-type_DNA-bd_sf"/>
</dbReference>
<feature type="domain" description="Zn(2)-C6 fungal-type" evidence="4">
    <location>
        <begin position="13"/>
        <end position="45"/>
    </location>
</feature>
<dbReference type="EMBL" id="JAANBB010000003">
    <property type="protein sequence ID" value="KAF7557698.1"/>
    <property type="molecule type" value="Genomic_DNA"/>
</dbReference>
<dbReference type="SUPFAM" id="SSF57701">
    <property type="entry name" value="Zn2/Cys6 DNA-binding domain"/>
    <property type="match status" value="1"/>
</dbReference>
<dbReference type="InterPro" id="IPR001138">
    <property type="entry name" value="Zn2Cys6_DnaBD"/>
</dbReference>
<dbReference type="PROSITE" id="PS00463">
    <property type="entry name" value="ZN2_CY6_FUNGAL_1"/>
    <property type="match status" value="1"/>
</dbReference>
<dbReference type="InterPro" id="IPR052761">
    <property type="entry name" value="Fungal_Detox/Toxin_TFs"/>
</dbReference>
<dbReference type="Gene3D" id="4.10.240.10">
    <property type="entry name" value="Zn(2)-C6 fungal-type DNA-binding domain"/>
    <property type="match status" value="1"/>
</dbReference>
<keyword evidence="6" id="KW-1185">Reference proteome</keyword>
<accession>A0A9P5HGR6</accession>
<dbReference type="AlphaFoldDB" id="A0A9P5HGR6"/>
<dbReference type="PANTHER" id="PTHR47425:SF2">
    <property type="entry name" value="FARB-RELATED"/>
    <property type="match status" value="1"/>
</dbReference>
<dbReference type="GO" id="GO:0006351">
    <property type="term" value="P:DNA-templated transcription"/>
    <property type="evidence" value="ECO:0007669"/>
    <property type="project" value="InterPro"/>
</dbReference>
<evidence type="ECO:0000256" key="1">
    <source>
        <dbReference type="ARBA" id="ARBA00022723"/>
    </source>
</evidence>
<feature type="compositionally biased region" description="Polar residues" evidence="3">
    <location>
        <begin position="96"/>
        <end position="124"/>
    </location>
</feature>
<evidence type="ECO:0000256" key="3">
    <source>
        <dbReference type="SAM" id="MobiDB-lite"/>
    </source>
</evidence>